<dbReference type="EMBL" id="CALSDN010000007">
    <property type="protein sequence ID" value="CAH6721756.1"/>
    <property type="molecule type" value="Genomic_DNA"/>
</dbReference>
<sequence length="503" mass="56348">MSAAGRVCSPESYRVNLTAFLFIDNFAVLNGNRSFELEDMTQHQSTESDIDHDSSTTVVNDPVVLRITSSIQITLSQLRYFTFTLVGIALLWPWNCFLSASAYYGERFANSTSLIKIYSSTMMSVSTLTSTIFNYYLSQVQKGVNYNLRLNFGLILTIIVFIIMAFSCVSFLFIKMNDLAFFIVLMFMVFISSLATCYAQNGTMATVNVLGGIYANAVMVGQAIAGVLPSVALIISILLVGDKIKTEDKKYVEKNYGVFVYYITASLVSITSMASLYLINTQKVQNQYRLIDEVMEGRLSTESQGPLVDEETPVQETHVPFGLLWKKLKLIVMTIFFTFGITLIFPVFASTVESVHFDSPHKFFKKDIYIPFIYLIWNLGDLLGRIFCGTPNSRLLVKDPKKLIIYSLSRLIFIPLFLTCNIHPYTSSGYSSALINSDLWYIFLQLVFGLTNGILSTSSFMVVRDFCDSDEEKEAAGGFTTVFLSIGLATGSLFSYLLVLLIN</sequence>
<accession>A0ACA9YAH2</accession>
<evidence type="ECO:0000313" key="1">
    <source>
        <dbReference type="EMBL" id="CAH6721756.1"/>
    </source>
</evidence>
<organism evidence="1 2">
    <name type="scientific">[Candida] jaroonii</name>
    <dbReference type="NCBI Taxonomy" id="467808"/>
    <lineage>
        <taxon>Eukaryota</taxon>
        <taxon>Fungi</taxon>
        <taxon>Dikarya</taxon>
        <taxon>Ascomycota</taxon>
        <taxon>Saccharomycotina</taxon>
        <taxon>Pichiomycetes</taxon>
        <taxon>Debaryomycetaceae</taxon>
        <taxon>Yamadazyma</taxon>
    </lineage>
</organism>
<evidence type="ECO:0000313" key="2">
    <source>
        <dbReference type="Proteomes" id="UP001152531"/>
    </source>
</evidence>
<keyword evidence="2" id="KW-1185">Reference proteome</keyword>
<reference evidence="1" key="1">
    <citation type="submission" date="2022-06" db="EMBL/GenBank/DDBJ databases">
        <authorList>
            <person name="Legras J.-L."/>
            <person name="Devillers H."/>
            <person name="Grondin C."/>
        </authorList>
    </citation>
    <scope>NUCLEOTIDE SEQUENCE</scope>
    <source>
        <strain evidence="1">CLIB 1444</strain>
    </source>
</reference>
<dbReference type="Proteomes" id="UP001152531">
    <property type="component" value="Unassembled WGS sequence"/>
</dbReference>
<protein>
    <submittedName>
        <fullName evidence="1">Nucleoside transporter Fun26p</fullName>
    </submittedName>
</protein>
<proteinExistence type="predicted"/>
<comment type="caution">
    <text evidence="1">The sequence shown here is derived from an EMBL/GenBank/DDBJ whole genome shotgun (WGS) entry which is preliminary data.</text>
</comment>
<name>A0ACA9YAH2_9ASCO</name>
<gene>
    <name evidence="1" type="ORF">CLIB1444_07S01750</name>
</gene>